<keyword evidence="9" id="KW-1185">Reference proteome</keyword>
<keyword evidence="4 7" id="KW-1133">Transmembrane helix</keyword>
<comment type="similarity">
    <text evidence="2">Belongs to the purine-cytosine permease (2.A.39) family.</text>
</comment>
<evidence type="ECO:0000313" key="8">
    <source>
        <dbReference type="EMBL" id="EPE31212.1"/>
    </source>
</evidence>
<dbReference type="InterPro" id="IPR045225">
    <property type="entry name" value="Uracil/uridine/allantoin_perm"/>
</dbReference>
<protein>
    <submittedName>
        <fullName evidence="8">Uncharacterized protein</fullName>
    </submittedName>
</protein>
<feature type="transmembrane region" description="Helical" evidence="7">
    <location>
        <begin position="288"/>
        <end position="310"/>
    </location>
</feature>
<comment type="subcellular location">
    <subcellularLocation>
        <location evidence="1">Membrane</location>
        <topology evidence="1">Multi-pass membrane protein</topology>
    </subcellularLocation>
</comment>
<evidence type="ECO:0000256" key="6">
    <source>
        <dbReference type="SAM" id="MobiDB-lite"/>
    </source>
</evidence>
<sequence length="569" mass="62677">MENEVEKPRNRLERMFQWAELPEREDIYTWKGTTKWGNHDLYPIDKSERTYGWMGYFTIWFSQGISISSVTLGSAYVAYGLSAGETLGAVLGGTIIASAIAWLCARPGMDYHIGYTVWNRVGFGMRGTYIPMGVVALGGMVFAGIQAYYGGQAAAIVLSAIFPTFHSMENTLPESAAITTKNLIGMIVYTAIFLVILWFTPPHKLKRWLYPSALIVSATFVGIIAWAVHTNGGSPGDLVSGTLAISSSQRAFRIIQCISSISGSYGGAADRISDWTRFEKKRGASTPAMLLAMPFSITLVALIGVVLATCTDQIYGKVIWNPLVLLSQIQTDTYTAKSRAGTFFAGVGLLCSQVFIQMSQNTIPYGMDVAGLFPRYVSMKRGAVFLTLAVMPINPWRFLSQASIFVTILSSFTVFHAAQTPIILSDYWILRKSLLKLPDLYTENGVYWYSKGWNMRMLFALIVGMIPALPGFFITVIKGPIDHPAVKMFQISWFIVAPLSLILYMGACYIWPLPGLGVQEFINPEDNPRVQAVIDGQELATHKSADGDKKGGEENTHELSNKSSSDNMS</sequence>
<dbReference type="Proteomes" id="UP000016922">
    <property type="component" value="Unassembled WGS sequence"/>
</dbReference>
<feature type="compositionally biased region" description="Basic and acidic residues" evidence="6">
    <location>
        <begin position="540"/>
        <end position="560"/>
    </location>
</feature>
<dbReference type="EMBL" id="KE145363">
    <property type="protein sequence ID" value="EPE31212.1"/>
    <property type="molecule type" value="Genomic_DNA"/>
</dbReference>
<feature type="transmembrane region" description="Helical" evidence="7">
    <location>
        <begin position="208"/>
        <end position="228"/>
    </location>
</feature>
<dbReference type="AlphaFoldDB" id="S3CY07"/>
<dbReference type="PANTHER" id="PTHR30618">
    <property type="entry name" value="NCS1 FAMILY PURINE/PYRIMIDINE TRANSPORTER"/>
    <property type="match status" value="1"/>
</dbReference>
<evidence type="ECO:0000256" key="2">
    <source>
        <dbReference type="ARBA" id="ARBA00008974"/>
    </source>
</evidence>
<dbReference type="InterPro" id="IPR001248">
    <property type="entry name" value="Pur-cyt_permease"/>
</dbReference>
<proteinExistence type="inferred from homology"/>
<evidence type="ECO:0000256" key="4">
    <source>
        <dbReference type="ARBA" id="ARBA00022989"/>
    </source>
</evidence>
<accession>S3CY07</accession>
<feature type="transmembrane region" description="Helical" evidence="7">
    <location>
        <begin position="129"/>
        <end position="162"/>
    </location>
</feature>
<evidence type="ECO:0000313" key="9">
    <source>
        <dbReference type="Proteomes" id="UP000016922"/>
    </source>
</evidence>
<gene>
    <name evidence="8" type="ORF">GLAREA_04179</name>
</gene>
<dbReference type="OMA" id="AHMVTRD"/>
<dbReference type="GO" id="GO:0005886">
    <property type="term" value="C:plasma membrane"/>
    <property type="evidence" value="ECO:0007669"/>
    <property type="project" value="TreeGrafter"/>
</dbReference>
<dbReference type="PANTHER" id="PTHR30618:SF15">
    <property type="entry name" value="NICOTINAMIDE RIBOSIDE TRANSPORTER 1-RELATED"/>
    <property type="match status" value="1"/>
</dbReference>
<keyword evidence="3 7" id="KW-0812">Transmembrane</keyword>
<feature type="transmembrane region" description="Helical" evidence="7">
    <location>
        <begin position="56"/>
        <end position="81"/>
    </location>
</feature>
<feature type="transmembrane region" description="Helical" evidence="7">
    <location>
        <begin position="457"/>
        <end position="477"/>
    </location>
</feature>
<feature type="region of interest" description="Disordered" evidence="6">
    <location>
        <begin position="540"/>
        <end position="569"/>
    </location>
</feature>
<dbReference type="OrthoDB" id="2018619at2759"/>
<dbReference type="eggNOG" id="KOG2466">
    <property type="taxonomic scope" value="Eukaryota"/>
</dbReference>
<feature type="transmembrane region" description="Helical" evidence="7">
    <location>
        <begin position="182"/>
        <end position="201"/>
    </location>
</feature>
<reference evidence="8 9" key="1">
    <citation type="journal article" date="2013" name="BMC Genomics">
        <title>Genomics-driven discovery of the pneumocandin biosynthetic gene cluster in the fungus Glarea lozoyensis.</title>
        <authorList>
            <person name="Chen L."/>
            <person name="Yue Q."/>
            <person name="Zhang X."/>
            <person name="Xiang M."/>
            <person name="Wang C."/>
            <person name="Li S."/>
            <person name="Che Y."/>
            <person name="Ortiz-Lopez F.J."/>
            <person name="Bills G.F."/>
            <person name="Liu X."/>
            <person name="An Z."/>
        </authorList>
    </citation>
    <scope>NUCLEOTIDE SEQUENCE [LARGE SCALE GENOMIC DNA]</scope>
    <source>
        <strain evidence="9">ATCC 20868 / MF5171</strain>
    </source>
</reference>
<dbReference type="KEGG" id="glz:GLAREA_04179"/>
<dbReference type="GO" id="GO:0015205">
    <property type="term" value="F:nucleobase transmembrane transporter activity"/>
    <property type="evidence" value="ECO:0007669"/>
    <property type="project" value="TreeGrafter"/>
</dbReference>
<dbReference type="Gene3D" id="1.10.4160.10">
    <property type="entry name" value="Hydantoin permease"/>
    <property type="match status" value="1"/>
</dbReference>
<dbReference type="GeneID" id="19463234"/>
<dbReference type="RefSeq" id="XP_008082623.1">
    <property type="nucleotide sequence ID" value="XM_008084432.1"/>
</dbReference>
<evidence type="ECO:0000256" key="5">
    <source>
        <dbReference type="ARBA" id="ARBA00023136"/>
    </source>
</evidence>
<dbReference type="Pfam" id="PF02133">
    <property type="entry name" value="Transp_cyt_pur"/>
    <property type="match status" value="1"/>
</dbReference>
<feature type="transmembrane region" description="Helical" evidence="7">
    <location>
        <begin position="489"/>
        <end position="511"/>
    </location>
</feature>
<dbReference type="HOGENOM" id="CLU_021555_3_0_1"/>
<evidence type="ECO:0000256" key="1">
    <source>
        <dbReference type="ARBA" id="ARBA00004141"/>
    </source>
</evidence>
<name>S3CY07_GLAL2</name>
<organism evidence="8 9">
    <name type="scientific">Glarea lozoyensis (strain ATCC 20868 / MF5171)</name>
    <dbReference type="NCBI Taxonomy" id="1116229"/>
    <lineage>
        <taxon>Eukaryota</taxon>
        <taxon>Fungi</taxon>
        <taxon>Dikarya</taxon>
        <taxon>Ascomycota</taxon>
        <taxon>Pezizomycotina</taxon>
        <taxon>Leotiomycetes</taxon>
        <taxon>Helotiales</taxon>
        <taxon>Helotiaceae</taxon>
        <taxon>Glarea</taxon>
    </lineage>
</organism>
<feature type="transmembrane region" description="Helical" evidence="7">
    <location>
        <begin position="87"/>
        <end position="105"/>
    </location>
</feature>
<evidence type="ECO:0000256" key="3">
    <source>
        <dbReference type="ARBA" id="ARBA00022692"/>
    </source>
</evidence>
<evidence type="ECO:0000256" key="7">
    <source>
        <dbReference type="SAM" id="Phobius"/>
    </source>
</evidence>
<keyword evidence="5 7" id="KW-0472">Membrane</keyword>